<feature type="region of interest" description="Disordered" evidence="1">
    <location>
        <begin position="112"/>
        <end position="160"/>
    </location>
</feature>
<evidence type="ECO:0000256" key="1">
    <source>
        <dbReference type="SAM" id="MobiDB-lite"/>
    </source>
</evidence>
<name>A0A1D8KIR0_9CAUD</name>
<dbReference type="InterPro" id="IPR009590">
    <property type="entry name" value="Gp5_OB_N"/>
</dbReference>
<dbReference type="Proteomes" id="UP000240920">
    <property type="component" value="Segment"/>
</dbReference>
<dbReference type="SUPFAM" id="SSF48371">
    <property type="entry name" value="ARM repeat"/>
    <property type="match status" value="1"/>
</dbReference>
<evidence type="ECO:0000313" key="6">
    <source>
        <dbReference type="Proteomes" id="UP000204537"/>
    </source>
</evidence>
<protein>
    <submittedName>
        <fullName evidence="3">Baseplate hub + tail lysozyme</fullName>
    </submittedName>
</protein>
<evidence type="ECO:0000313" key="8">
    <source>
        <dbReference type="Proteomes" id="UP000240920"/>
    </source>
</evidence>
<evidence type="ECO:0000313" key="7">
    <source>
        <dbReference type="Proteomes" id="UP000240804"/>
    </source>
</evidence>
<feature type="compositionally biased region" description="Polar residues" evidence="1">
    <location>
        <begin position="510"/>
        <end position="521"/>
    </location>
</feature>
<sequence>MQTNQVGDDGFHWWIGQVETSPTDDPKKSGRYRVRIIGHNLKDTTPTTELPWAQVMLPVTTPFSDGGVTGATANLRAGNWVTGFFLDNDRQKPIIMGSIGHTAGATEVKLDQPQEGEGQAFTTYTDPDSKPQAHRSMKNQDGTDPDTGANVDGGEPDAAQAHEENGAPAIIAALRGKHSEANPIGSKACVTIANPTCGTESNFSKQLTNIVGDMLAANQSSGGQLGSYYVSQINGFLYDKVEIARYHIGRVTRLVRSLVGRVQSEIIRNIRTGIEDLVKAALGLNVPEEEKEKVPVDPKADFDTVRPKGNVLKTIKKVLDQILEALGCAIEDLIDKLVQFLTDLLFDFIMDIFSPAACAVTNLIDGIINEILGLIDGLIAQILGPIQSILSLIGGSVDIVSSAISKVMSFLGITCSGPSGKCSEETVKCNDCGTDEDEEDFLDNLLKDIEEGDTGERLDCPESLDYSDAPATKVIFVGGVPSWDPPSIPKDGSKPPGTLDPKVIIPPNFSPSTADDPSNDPNIIPQFPPGGGGGDDDDFFSGGPSPTPDGIIPTDEEIEEIFGPDDDDDDLPRDPDGGRYYVVTANPTLVTEGDTITYTIKTANVPIGTMLKYRLSGDTILPEYIVGGSLTGEYPISEIETVFEDAVDEDGNLISVPIPLGIATVRIQLADDDVLTSNYQEMLFTVVDENDTDTPATALVRITYDAYSLVNPNYNPDVAPTESVSVQADKELYYEGEDIFYTITSQNIPDGTRLEYIIYGDISPDDFVQDSLSGSFVINNNTAKVTVGIVEDLDEERDERAYFKVIGYDATEEITIVGTLVEEEVTEEPTRNELDKPRASAPITDDRGSIITIPVAEIGDRYLEAPKVIISSGQGFGATAIALLDDKGYVTEIRVTKPGLGYKINTPEGNGLECIIDSFTLIAPGIKYKTPPTVYIDGKEGIAQAIIDDRGFLISVQILDRTIKYTKTPKVRIIGGGGSGAIVLPNMICLDPEDLAVRGAVKIGTGKYIDCP</sequence>
<dbReference type="EMBL" id="KU686197">
    <property type="protein sequence ID" value="AOV58517.1"/>
    <property type="molecule type" value="Genomic_DNA"/>
</dbReference>
<evidence type="ECO:0000313" key="3">
    <source>
        <dbReference type="EMBL" id="AOV58517.1"/>
    </source>
</evidence>
<dbReference type="SUPFAM" id="SSF69255">
    <property type="entry name" value="gp5 N-terminal domain-like"/>
    <property type="match status" value="1"/>
</dbReference>
<feature type="region of interest" description="Disordered" evidence="1">
    <location>
        <begin position="479"/>
        <end position="553"/>
    </location>
</feature>
<dbReference type="Gene3D" id="2.40.50.260">
    <property type="entry name" value="Nucleic acid-binding protein domain"/>
    <property type="match status" value="1"/>
</dbReference>
<evidence type="ECO:0000313" key="5">
    <source>
        <dbReference type="EMBL" id="AOV58995.1"/>
    </source>
</evidence>
<proteinExistence type="predicted"/>
<dbReference type="GeneID" id="30306302"/>
<evidence type="ECO:0000259" key="2">
    <source>
        <dbReference type="Pfam" id="PF06714"/>
    </source>
</evidence>
<evidence type="ECO:0000313" key="4">
    <source>
        <dbReference type="EMBL" id="AOV58756.1"/>
    </source>
</evidence>
<dbReference type="EMBL" id="KU686199">
    <property type="protein sequence ID" value="AOV58995.1"/>
    <property type="molecule type" value="Genomic_DNA"/>
</dbReference>
<reference evidence="6 7" key="1">
    <citation type="journal article" date="2016" name="Virology">
        <title>The genomic content and context of auxiliary metabolic genes in marine cyanomyoviruses.</title>
        <authorList>
            <person name="Crummett L.T."/>
            <person name="Puxty R.J."/>
            <person name="Weihe C."/>
            <person name="Marston M.F."/>
            <person name="Martiny J.B."/>
        </authorList>
    </citation>
    <scope>NUCLEOTIDE SEQUENCE [LARGE SCALE GENOMIC DNA]</scope>
    <source>
        <strain evidence="3">0808SB25</strain>
        <strain evidence="4">0910TB04</strain>
        <strain evidence="5">1010CC42</strain>
    </source>
</reference>
<gene>
    <name evidence="5" type="ORF">C421010_012</name>
    <name evidence="3" type="ORF">S250808_012</name>
    <name evidence="4" type="ORF">T040910_012</name>
</gene>
<dbReference type="RefSeq" id="YP_009321275.1">
    <property type="nucleotide sequence ID" value="NC_031906.1"/>
</dbReference>
<dbReference type="EMBL" id="KU686198">
    <property type="protein sequence ID" value="AOV58756.1"/>
    <property type="molecule type" value="Genomic_DNA"/>
</dbReference>
<dbReference type="KEGG" id="vg:30306302"/>
<dbReference type="Proteomes" id="UP000240804">
    <property type="component" value="Segment"/>
</dbReference>
<feature type="domain" description="Protein Gp5 N-terminal OB-fold" evidence="2">
    <location>
        <begin position="45"/>
        <end position="103"/>
    </location>
</feature>
<dbReference type="Proteomes" id="UP000204537">
    <property type="component" value="Segment"/>
</dbReference>
<organism evidence="3 8">
    <name type="scientific">Synechococcus phage S-CAM3</name>
    <dbReference type="NCBI Taxonomy" id="1883366"/>
    <lineage>
        <taxon>Viruses</taxon>
        <taxon>Duplodnaviria</taxon>
        <taxon>Heunggongvirae</taxon>
        <taxon>Uroviricota</taxon>
        <taxon>Caudoviricetes</taxon>
        <taxon>Pantevenvirales</taxon>
        <taxon>Kyanoviridae</taxon>
        <taxon>Charybdisvirus</taxon>
        <taxon>Charybdisvirus scam3</taxon>
    </lineage>
</organism>
<dbReference type="Pfam" id="PF06714">
    <property type="entry name" value="Gp5_OB"/>
    <property type="match status" value="1"/>
</dbReference>
<dbReference type="OrthoDB" id="1676at10239"/>
<keyword evidence="6" id="KW-1185">Reference proteome</keyword>
<accession>A0A1D8KIR0</accession>
<dbReference type="InterPro" id="IPR016024">
    <property type="entry name" value="ARM-type_fold"/>
</dbReference>